<dbReference type="CDD" id="cd01471">
    <property type="entry name" value="vWA_micronemal_protein"/>
    <property type="match status" value="1"/>
</dbReference>
<protein>
    <submittedName>
        <fullName evidence="11">Sporozoite surface protein 2</fullName>
    </submittedName>
</protein>
<feature type="region of interest" description="Disordered" evidence="8">
    <location>
        <begin position="529"/>
        <end position="565"/>
    </location>
</feature>
<reference evidence="11 12" key="1">
    <citation type="journal article" date="2016" name="Nat. Commun.">
        <title>Genomes of cryptic chimpanzee Plasmodium species reveal key evolutionary events leading to human malaria.</title>
        <authorList>
            <person name="Sundararaman S.A."/>
            <person name="Plenderleith L.J."/>
            <person name="Liu W."/>
            <person name="Loy D.E."/>
            <person name="Learn G.H."/>
            <person name="Li Y."/>
            <person name="Shaw K.S."/>
            <person name="Ayouba A."/>
            <person name="Peeters M."/>
            <person name="Speede S."/>
            <person name="Shaw G.M."/>
            <person name="Bushman F.D."/>
            <person name="Brisson D."/>
            <person name="Rayner J.C."/>
            <person name="Sharp P.M."/>
            <person name="Hahn B.H."/>
        </authorList>
    </citation>
    <scope>NUCLEOTIDE SEQUENCE [LARGE SCALE GENOMIC DNA]</scope>
    <source>
        <strain evidence="11 12">SY57</strain>
    </source>
</reference>
<comment type="caution">
    <text evidence="11">The sequence shown here is derived from an EMBL/GenBank/DDBJ whole genome shotgun (WGS) entry which is preliminary data.</text>
</comment>
<feature type="region of interest" description="Disordered" evidence="8">
    <location>
        <begin position="283"/>
        <end position="503"/>
    </location>
</feature>
<dbReference type="Gene3D" id="3.40.50.410">
    <property type="entry name" value="von Willebrand factor, type A domain"/>
    <property type="match status" value="1"/>
</dbReference>
<dbReference type="RefSeq" id="XP_012764734.2">
    <property type="nucleotide sequence ID" value="XM_012909280.2"/>
</dbReference>
<keyword evidence="4" id="KW-0812">Transmembrane</keyword>
<dbReference type="SMART" id="SM00209">
    <property type="entry name" value="TSP1"/>
    <property type="match status" value="1"/>
</dbReference>
<comment type="subcellular location">
    <subcellularLocation>
        <location evidence="2">Cell membrane</location>
    </subcellularLocation>
    <subcellularLocation>
        <location evidence="1">Membrane</location>
        <topology evidence="1">Single-pass membrane protein</topology>
    </subcellularLocation>
</comment>
<feature type="compositionally biased region" description="Basic and acidic residues" evidence="8">
    <location>
        <begin position="445"/>
        <end position="465"/>
    </location>
</feature>
<dbReference type="Gene3D" id="2.20.100.10">
    <property type="entry name" value="Thrombospondin type-1 (TSP1) repeat"/>
    <property type="match status" value="1"/>
</dbReference>
<dbReference type="SUPFAM" id="SSF82895">
    <property type="entry name" value="TSP-1 type 1 repeat"/>
    <property type="match status" value="1"/>
</dbReference>
<evidence type="ECO:0000256" key="4">
    <source>
        <dbReference type="ARBA" id="ARBA00022692"/>
    </source>
</evidence>
<feature type="compositionally biased region" description="Acidic residues" evidence="8">
    <location>
        <begin position="542"/>
        <end position="553"/>
    </location>
</feature>
<accession>A0A151L766</accession>
<sequence>MNHLGNVKYLVIVFLIFFDLFLVNGRDVQNIVDEIKYREEVCNDEVDLYLLMDCSGSIRRHNWVKHAVPLAIKLIQQLNLNESAIHLYASIFSNNAREIISLHSDASKNKEKALIIIKSLLNTNLPYGKTNLSDALLQVRKHLNDRINRQNANQLVVILTDGIPNSIQDSLKESRKLNDLGVKIAVFGIGQGINVAFNRFLVGCHPSDGKCNLYADSAWENVKNVIGPFMKAVCVEVEKTASCGVWGEWSPCSVTCGKGTRSRKREILHERCTSELQEQCEEERCPPKWEPLDVPEEPEDDLPRPRGDNFVVEKPEENVIDNNPQDPSPNPENPENPPNPENPENPPNLENPENPENPPNPHIPEQEPNIPEDSEKEVPFDVPKNPEDDREENIDIPKKPEINGNNENVLPNDKSDRYIPYPPLPPNVLDNERKQIDSPSQYNNENRHIPISEDRETRPHGRNNENRSYNRKYNDTPKSPESEEHEKPDNNKKKGGSDNRYKIAGGIAGGLALLACAGLAYKLVVPGAATPFAGEPAPFDEALGEEDKDLDEPEQFRLPEENEWN</sequence>
<gene>
    <name evidence="11" type="ORF">PRSY57_1334900</name>
</gene>
<evidence type="ECO:0000313" key="12">
    <source>
        <dbReference type="Proteomes" id="UP000076359"/>
    </source>
</evidence>
<dbReference type="VEuPathDB" id="PlasmoDB:PRCDC_1334900"/>
<dbReference type="Pfam" id="PF00092">
    <property type="entry name" value="VWA"/>
    <property type="match status" value="1"/>
</dbReference>
<dbReference type="SUPFAM" id="SSF53300">
    <property type="entry name" value="vWA-like"/>
    <property type="match status" value="1"/>
</dbReference>
<dbReference type="SMART" id="SM00327">
    <property type="entry name" value="VWA"/>
    <property type="match status" value="1"/>
</dbReference>
<feature type="compositionally biased region" description="Basic and acidic residues" evidence="8">
    <location>
        <begin position="301"/>
        <end position="317"/>
    </location>
</feature>
<evidence type="ECO:0000259" key="10">
    <source>
        <dbReference type="PROSITE" id="PS50234"/>
    </source>
</evidence>
<dbReference type="PANTHER" id="PTHR16059:SF25">
    <property type="entry name" value="LYSOZYME"/>
    <property type="match status" value="1"/>
</dbReference>
<name>A0A151L766_PLARE</name>
<evidence type="ECO:0000256" key="7">
    <source>
        <dbReference type="ARBA" id="ARBA00023136"/>
    </source>
</evidence>
<evidence type="ECO:0000256" key="9">
    <source>
        <dbReference type="SAM" id="SignalP"/>
    </source>
</evidence>
<dbReference type="InterPro" id="IPR000884">
    <property type="entry name" value="TSP1_rpt"/>
</dbReference>
<dbReference type="Pfam" id="PF00090">
    <property type="entry name" value="TSP_1"/>
    <property type="match status" value="1"/>
</dbReference>
<dbReference type="VEuPathDB" id="PlasmoDB:PRG01_1338400"/>
<evidence type="ECO:0000256" key="1">
    <source>
        <dbReference type="ARBA" id="ARBA00004167"/>
    </source>
</evidence>
<dbReference type="InterPro" id="IPR002035">
    <property type="entry name" value="VWF_A"/>
</dbReference>
<keyword evidence="6" id="KW-1133">Transmembrane helix</keyword>
<feature type="compositionally biased region" description="Basic and acidic residues" evidence="8">
    <location>
        <begin position="376"/>
        <end position="401"/>
    </location>
</feature>
<keyword evidence="3" id="KW-1003">Cell membrane</keyword>
<proteinExistence type="predicted"/>
<evidence type="ECO:0000256" key="2">
    <source>
        <dbReference type="ARBA" id="ARBA00004236"/>
    </source>
</evidence>
<keyword evidence="5 9" id="KW-0732">Signal</keyword>
<dbReference type="PROSITE" id="PS50092">
    <property type="entry name" value="TSP1"/>
    <property type="match status" value="1"/>
</dbReference>
<feature type="compositionally biased region" description="Pro residues" evidence="8">
    <location>
        <begin position="326"/>
        <end position="346"/>
    </location>
</feature>
<feature type="chain" id="PRO_5007583971" evidence="9">
    <location>
        <begin position="26"/>
        <end position="565"/>
    </location>
</feature>
<evidence type="ECO:0000256" key="6">
    <source>
        <dbReference type="ARBA" id="ARBA00022989"/>
    </source>
</evidence>
<dbReference type="GO" id="GO:0005886">
    <property type="term" value="C:plasma membrane"/>
    <property type="evidence" value="ECO:0007669"/>
    <property type="project" value="UniProtKB-SubCell"/>
</dbReference>
<organism evidence="11 12">
    <name type="scientific">Plasmodium reichenowi</name>
    <dbReference type="NCBI Taxonomy" id="5854"/>
    <lineage>
        <taxon>Eukaryota</taxon>
        <taxon>Sar</taxon>
        <taxon>Alveolata</taxon>
        <taxon>Apicomplexa</taxon>
        <taxon>Aconoidasida</taxon>
        <taxon>Haemosporida</taxon>
        <taxon>Plasmodiidae</taxon>
        <taxon>Plasmodium</taxon>
        <taxon>Plasmodium (Laverania)</taxon>
    </lineage>
</organism>
<feature type="compositionally biased region" description="Basic and acidic residues" evidence="8">
    <location>
        <begin position="554"/>
        <end position="565"/>
    </location>
</feature>
<evidence type="ECO:0000313" key="11">
    <source>
        <dbReference type="EMBL" id="KYN94789.1"/>
    </source>
</evidence>
<dbReference type="EMBL" id="LVLA01000014">
    <property type="protein sequence ID" value="KYN94789.1"/>
    <property type="molecule type" value="Genomic_DNA"/>
</dbReference>
<dbReference type="Proteomes" id="UP000076359">
    <property type="component" value="Chromosome 13"/>
</dbReference>
<feature type="domain" description="VWFA" evidence="10">
    <location>
        <begin position="47"/>
        <end position="233"/>
    </location>
</feature>
<evidence type="ECO:0000256" key="5">
    <source>
        <dbReference type="ARBA" id="ARBA00022729"/>
    </source>
</evidence>
<dbReference type="InterPro" id="IPR036465">
    <property type="entry name" value="vWFA_dom_sf"/>
</dbReference>
<dbReference type="PROSITE" id="PS50234">
    <property type="entry name" value="VWFA"/>
    <property type="match status" value="1"/>
</dbReference>
<dbReference type="KEGG" id="prei:PRSY57_1334900"/>
<keyword evidence="7" id="KW-0472">Membrane</keyword>
<dbReference type="InterPro" id="IPR036383">
    <property type="entry name" value="TSP1_rpt_sf"/>
</dbReference>
<feature type="compositionally biased region" description="Basic and acidic residues" evidence="8">
    <location>
        <begin position="472"/>
        <end position="501"/>
    </location>
</feature>
<feature type="signal peptide" evidence="9">
    <location>
        <begin position="1"/>
        <end position="25"/>
    </location>
</feature>
<dbReference type="AlphaFoldDB" id="A0A151L766"/>
<evidence type="ECO:0000256" key="8">
    <source>
        <dbReference type="SAM" id="MobiDB-lite"/>
    </source>
</evidence>
<dbReference type="PANTHER" id="PTHR16059">
    <property type="entry name" value="ANTHRAX TOXIN RECEPTOR"/>
    <property type="match status" value="1"/>
</dbReference>
<dbReference type="GeneID" id="24532924"/>
<evidence type="ECO:0000256" key="3">
    <source>
        <dbReference type="ARBA" id="ARBA00022475"/>
    </source>
</evidence>